<dbReference type="SUPFAM" id="SSF56935">
    <property type="entry name" value="Porins"/>
    <property type="match status" value="1"/>
</dbReference>
<evidence type="ECO:0000313" key="1">
    <source>
        <dbReference type="EMBL" id="SMO67549.1"/>
    </source>
</evidence>
<dbReference type="InterPro" id="IPR025631">
    <property type="entry name" value="Porin_10"/>
</dbReference>
<reference evidence="1 2" key="1">
    <citation type="submission" date="2017-05" db="EMBL/GenBank/DDBJ databases">
        <authorList>
            <person name="Varghese N."/>
            <person name="Submissions S."/>
        </authorList>
    </citation>
    <scope>NUCLEOTIDE SEQUENCE [LARGE SCALE GENOMIC DNA]</scope>
    <source>
        <strain evidence="1 2">DSM 21985</strain>
    </source>
</reference>
<dbReference type="Pfam" id="PF14121">
    <property type="entry name" value="Porin_10"/>
    <property type="match status" value="1"/>
</dbReference>
<dbReference type="EMBL" id="FXTP01000007">
    <property type="protein sequence ID" value="SMO67549.1"/>
    <property type="molecule type" value="Genomic_DNA"/>
</dbReference>
<evidence type="ECO:0000313" key="2">
    <source>
        <dbReference type="Proteomes" id="UP000317557"/>
    </source>
</evidence>
<evidence type="ECO:0008006" key="3">
    <source>
        <dbReference type="Google" id="ProtNLM"/>
    </source>
</evidence>
<organism evidence="1 2">
    <name type="scientific">Gracilimonas mengyeensis</name>
    <dbReference type="NCBI Taxonomy" id="1302730"/>
    <lineage>
        <taxon>Bacteria</taxon>
        <taxon>Pseudomonadati</taxon>
        <taxon>Balneolota</taxon>
        <taxon>Balneolia</taxon>
        <taxon>Balneolales</taxon>
        <taxon>Balneolaceae</taxon>
        <taxon>Gracilimonas</taxon>
    </lineage>
</organism>
<dbReference type="Proteomes" id="UP000317557">
    <property type="component" value="Unassembled WGS sequence"/>
</dbReference>
<keyword evidence="2" id="KW-1185">Reference proteome</keyword>
<protein>
    <recommendedName>
        <fullName evidence="3">Porin</fullName>
    </recommendedName>
</protein>
<gene>
    <name evidence="1" type="ORF">SAMN06265219_107181</name>
</gene>
<sequence length="639" mass="72384">MALPLYAQQQDSTETIPAAEIDSLQAVRTDSSFQESPPEPKAFDVAIWEEPVPVGANPVTNDSLMRWQIWPGWGDYQAYRRDVISFRQGTSGRVDAYHINGYEPHEQELKMEGLLLNNPVTGLPNYNLVPHRKIGRVSENFGGGYRSSINIRDYYIVKPISFLNYDEAGGNYRNLEFLVARNFTERTNVELSYWDRRGGGYYPNSEVEGSQIMGRIYHHLSPNYLIRGMYLRNQLQRDEPFGYNIGNPETFAFDEFRSVPVSSNGNADFLRWDLVGGIYHRADTSSMEDAGLEISISKNNKEQTGMGDTLAWDVWSLNTGLFKTYRFNRFEIRGEADFWSHSSSGENVLTNRNWTILEADVSGRYYLGNQVELFGMNRWQRRSDDFSGYELSGGLKGAPGPLRFTMALSSFSRMPSMQSLYWNSYDFSGNEALDNETGFSAAGKVQLKVFPSLDIGVSGRYKSAENAVFITPDSSYTNSEAFESVSGTAFAAFENHRFEIESSATVQQFAYSDESSPVAMLNNRDQILWLRNSAFVKGYVFDRAAYLKLGAKTLLSPFYYAARTYNAGANFWQGNSTYNDLPPFFRLDAELSARVRAIMVVIRWENALDGIGQAGYFEAAGYPMPPRRLMVGIRAQFRN</sequence>
<proteinExistence type="predicted"/>
<dbReference type="AlphaFoldDB" id="A0A521D783"/>
<accession>A0A521D783</accession>
<dbReference type="OrthoDB" id="1523927at2"/>
<name>A0A521D783_9BACT</name>
<dbReference type="RefSeq" id="WP_142454417.1">
    <property type="nucleotide sequence ID" value="NZ_FXTP01000007.1"/>
</dbReference>